<proteinExistence type="inferred from homology"/>
<keyword evidence="3 7" id="KW-0963">Cytoplasm</keyword>
<evidence type="ECO:0000256" key="2">
    <source>
        <dbReference type="ARBA" id="ARBA00004496"/>
    </source>
</evidence>
<keyword evidence="7" id="KW-0234">DNA repair</keyword>
<keyword evidence="7" id="KW-0460">Magnesium</keyword>
<dbReference type="GO" id="GO:0006281">
    <property type="term" value="P:DNA repair"/>
    <property type="evidence" value="ECO:0007669"/>
    <property type="project" value="UniProtKB-UniRule"/>
</dbReference>
<feature type="site" description="Interaction with target DNA" evidence="7">
    <location>
        <position position="110"/>
    </location>
</feature>
<dbReference type="HAMAP" id="MF_00801">
    <property type="entry name" value="Endonuclease_5"/>
    <property type="match status" value="1"/>
</dbReference>
<comment type="function">
    <text evidence="7">DNA repair enzyme involved in the repair of deaminated bases. Selectively cleaves double-stranded DNA at the second phosphodiester bond 3' to a deoxyinosine leaving behind the intact lesion on the nicked DNA.</text>
</comment>
<sequence length="275" mass="29032">MTMDPVRPDFIPDPSLSQAEMEALQRDIAEVARFEDDLDVSPAAIASAGDAPDDDQTTLSASTDDTTNPPLVAGVDQAFVDDRAVSAIVVLRNGEVIERVSAVERTEIPYIPGLLSFREGGAILAAFAELEADPDVVLVDGSGRIHFREAGLATHIGVTLDVPTVGVAKSLLCGAPEQSLDETYPEGTRIPIAADDSVETCPDGTVIGHALQTRQYDSPNRYINPLIVSPGYRVSASTAADIVEATADGYKLPEPTRVADSYADEAKAAVNNPSE</sequence>
<dbReference type="GO" id="GO:0005737">
    <property type="term" value="C:cytoplasm"/>
    <property type="evidence" value="ECO:0007669"/>
    <property type="project" value="UniProtKB-SubCell"/>
</dbReference>
<dbReference type="GO" id="GO:0043737">
    <property type="term" value="F:deoxyribonuclease V activity"/>
    <property type="evidence" value="ECO:0007669"/>
    <property type="project" value="UniProtKB-UniRule"/>
</dbReference>
<keyword evidence="6 7" id="KW-0378">Hydrolase</keyword>
<dbReference type="InterPro" id="IPR007581">
    <property type="entry name" value="Endonuclease-V"/>
</dbReference>
<comment type="catalytic activity">
    <reaction evidence="1 7">
        <text>Endonucleolytic cleavage at apurinic or apyrimidinic sites to products with a 5'-phosphate.</text>
        <dbReference type="EC" id="3.1.21.7"/>
    </reaction>
</comment>
<feature type="region of interest" description="Disordered" evidence="8">
    <location>
        <begin position="45"/>
        <end position="70"/>
    </location>
</feature>
<feature type="region of interest" description="Disordered" evidence="8">
    <location>
        <begin position="1"/>
        <end position="22"/>
    </location>
</feature>
<dbReference type="PANTHER" id="PTHR28511:SF1">
    <property type="entry name" value="ENDONUCLEASE V"/>
    <property type="match status" value="1"/>
</dbReference>
<dbReference type="CDD" id="cd06559">
    <property type="entry name" value="Endonuclease_V"/>
    <property type="match status" value="1"/>
</dbReference>
<feature type="binding site" evidence="7">
    <location>
        <position position="76"/>
    </location>
    <ligand>
        <name>Mg(2+)</name>
        <dbReference type="ChEBI" id="CHEBI:18420"/>
    </ligand>
</feature>
<reference evidence="9 10" key="1">
    <citation type="submission" date="2018-11" db="EMBL/GenBank/DDBJ databases">
        <title>Genomic analysis of Haloarcula hispanica CBA1121.</title>
        <authorList>
            <person name="Kim Y.B."/>
            <person name="Roh S.W."/>
        </authorList>
    </citation>
    <scope>NUCLEOTIDE SEQUENCE [LARGE SCALE GENOMIC DNA]</scope>
    <source>
        <strain evidence="9 10">CBA1121</strain>
    </source>
</reference>
<evidence type="ECO:0000256" key="7">
    <source>
        <dbReference type="HAMAP-Rule" id="MF_00801"/>
    </source>
</evidence>
<dbReference type="GO" id="GO:0000287">
    <property type="term" value="F:magnesium ion binding"/>
    <property type="evidence" value="ECO:0007669"/>
    <property type="project" value="UniProtKB-UniRule"/>
</dbReference>
<evidence type="ECO:0000256" key="1">
    <source>
        <dbReference type="ARBA" id="ARBA00001835"/>
    </source>
</evidence>
<dbReference type="Gene3D" id="3.30.2170.10">
    <property type="entry name" value="archaeoglobus fulgidus dsm 4304 superfamily"/>
    <property type="match status" value="1"/>
</dbReference>
<gene>
    <name evidence="7" type="primary">nfi</name>
    <name evidence="9" type="ORF">EGO51_07440</name>
</gene>
<dbReference type="Proteomes" id="UP000326244">
    <property type="component" value="Unassembled WGS sequence"/>
</dbReference>
<dbReference type="AlphaFoldDB" id="A0A5J5LJA3"/>
<comment type="caution">
    <text evidence="9">The sequence shown here is derived from an EMBL/GenBank/DDBJ whole genome shotgun (WGS) entry which is preliminary data.</text>
</comment>
<comment type="cofactor">
    <cofactor evidence="7">
        <name>Mg(2+)</name>
        <dbReference type="ChEBI" id="CHEBI:18420"/>
    </cofactor>
</comment>
<accession>A0A5J5LJA3</accession>
<keyword evidence="5 7" id="KW-0255">Endonuclease</keyword>
<feature type="compositionally biased region" description="Polar residues" evidence="8">
    <location>
        <begin position="57"/>
        <end position="69"/>
    </location>
</feature>
<protein>
    <recommendedName>
        <fullName evidence="7">Endonuclease V</fullName>
        <ecNumber evidence="7">3.1.21.7</ecNumber>
    </recommendedName>
    <alternativeName>
        <fullName evidence="7">Deoxyinosine 3'endonuclease</fullName>
    </alternativeName>
    <alternativeName>
        <fullName evidence="7">Deoxyribonuclease V</fullName>
        <shortName evidence="7">DNase V</shortName>
    </alternativeName>
</protein>
<dbReference type="GO" id="GO:0003727">
    <property type="term" value="F:single-stranded RNA binding"/>
    <property type="evidence" value="ECO:0007669"/>
    <property type="project" value="TreeGrafter"/>
</dbReference>
<evidence type="ECO:0000313" key="10">
    <source>
        <dbReference type="Proteomes" id="UP000326244"/>
    </source>
</evidence>
<keyword evidence="7" id="KW-0479">Metal-binding</keyword>
<evidence type="ECO:0000256" key="6">
    <source>
        <dbReference type="ARBA" id="ARBA00022801"/>
    </source>
</evidence>
<evidence type="ECO:0000256" key="5">
    <source>
        <dbReference type="ARBA" id="ARBA00022759"/>
    </source>
</evidence>
<evidence type="ECO:0000256" key="8">
    <source>
        <dbReference type="SAM" id="MobiDB-lite"/>
    </source>
</evidence>
<dbReference type="Pfam" id="PF04493">
    <property type="entry name" value="Endonuclease_5"/>
    <property type="match status" value="1"/>
</dbReference>
<dbReference type="EC" id="3.1.21.7" evidence="7"/>
<dbReference type="PANTHER" id="PTHR28511">
    <property type="entry name" value="ENDONUCLEASE V"/>
    <property type="match status" value="1"/>
</dbReference>
<evidence type="ECO:0000256" key="4">
    <source>
        <dbReference type="ARBA" id="ARBA00022722"/>
    </source>
</evidence>
<dbReference type="EMBL" id="RQWK01000001">
    <property type="protein sequence ID" value="KAA9409640.1"/>
    <property type="molecule type" value="Genomic_DNA"/>
</dbReference>
<name>A0A5J5LJA3_HALHI</name>
<keyword evidence="4 7" id="KW-0540">Nuclease</keyword>
<keyword evidence="7" id="KW-0227">DNA damage</keyword>
<evidence type="ECO:0000256" key="3">
    <source>
        <dbReference type="ARBA" id="ARBA00022490"/>
    </source>
</evidence>
<organism evidence="9 10">
    <name type="scientific">Haloarcula hispanica</name>
    <dbReference type="NCBI Taxonomy" id="51589"/>
    <lineage>
        <taxon>Archaea</taxon>
        <taxon>Methanobacteriati</taxon>
        <taxon>Methanobacteriota</taxon>
        <taxon>Stenosarchaea group</taxon>
        <taxon>Halobacteria</taxon>
        <taxon>Halobacteriales</taxon>
        <taxon>Haloarculaceae</taxon>
        <taxon>Haloarcula</taxon>
    </lineage>
</organism>
<dbReference type="GO" id="GO:0016891">
    <property type="term" value="F:RNA endonuclease activity producing 5'-phosphomonoesters, hydrolytic mechanism"/>
    <property type="evidence" value="ECO:0007669"/>
    <property type="project" value="TreeGrafter"/>
</dbReference>
<evidence type="ECO:0000313" key="9">
    <source>
        <dbReference type="EMBL" id="KAA9409640.1"/>
    </source>
</evidence>
<feature type="binding site" evidence="7">
    <location>
        <position position="140"/>
    </location>
    <ligand>
        <name>Mg(2+)</name>
        <dbReference type="ChEBI" id="CHEBI:18420"/>
    </ligand>
</feature>
<comment type="subcellular location">
    <subcellularLocation>
        <location evidence="2 7">Cytoplasm</location>
    </subcellularLocation>
</comment>
<comment type="similarity">
    <text evidence="7">Belongs to the endonuclease V family.</text>
</comment>